<organism evidence="2 3">
    <name type="scientific">Glossina morsitans morsitans</name>
    <name type="common">Savannah tsetse fly</name>
    <dbReference type="NCBI Taxonomy" id="37546"/>
    <lineage>
        <taxon>Eukaryota</taxon>
        <taxon>Metazoa</taxon>
        <taxon>Ecdysozoa</taxon>
        <taxon>Arthropoda</taxon>
        <taxon>Hexapoda</taxon>
        <taxon>Insecta</taxon>
        <taxon>Pterygota</taxon>
        <taxon>Neoptera</taxon>
        <taxon>Endopterygota</taxon>
        <taxon>Diptera</taxon>
        <taxon>Brachycera</taxon>
        <taxon>Muscomorpha</taxon>
        <taxon>Hippoboscoidea</taxon>
        <taxon>Glossinidae</taxon>
        <taxon>Glossina</taxon>
    </lineage>
</organism>
<keyword evidence="1" id="KW-0732">Signal</keyword>
<name>A0A1B0GFR3_GLOMM</name>
<accession>A0A1B0GFR3</accession>
<sequence>MNILKGSIIVIVAILGLEVQTALYRFIPEYPELYVDCTDQPGTFGIDHFIDQSEWIAFYDDEGVHVEGTVKIIWDIKNTDRMTMNAELQKKFRGGWQRTPFSVRILDFCKEMSDSRSYVYETWTRYIIPEDLQCLGKGVKYRQNPFTVKVEDQALTNMKGRYKVVLFFRAYDEHNRLRPEVICVEVPGEVIKV</sequence>
<proteinExistence type="predicted"/>
<keyword evidence="3" id="KW-1185">Reference proteome</keyword>
<evidence type="ECO:0000313" key="3">
    <source>
        <dbReference type="Proteomes" id="UP000092444"/>
    </source>
</evidence>
<dbReference type="PhylomeDB" id="A0A1B0GFR3"/>
<dbReference type="EnsemblMetazoa" id="GMOY012176-RA">
    <property type="protein sequence ID" value="GMOY012176-PA"/>
    <property type="gene ID" value="GMOY012176"/>
</dbReference>
<protein>
    <submittedName>
        <fullName evidence="2">Uncharacterized protein</fullName>
    </submittedName>
</protein>
<feature type="chain" id="PRO_5008408210" evidence="1">
    <location>
        <begin position="25"/>
        <end position="193"/>
    </location>
</feature>
<feature type="signal peptide" evidence="1">
    <location>
        <begin position="1"/>
        <end position="24"/>
    </location>
</feature>
<dbReference type="Proteomes" id="UP000092444">
    <property type="component" value="Unassembled WGS sequence"/>
</dbReference>
<reference evidence="2" key="1">
    <citation type="submission" date="2020-05" db="UniProtKB">
        <authorList>
            <consortium name="EnsemblMetazoa"/>
        </authorList>
    </citation>
    <scope>IDENTIFICATION</scope>
    <source>
        <strain evidence="2">Yale</strain>
    </source>
</reference>
<evidence type="ECO:0000256" key="1">
    <source>
        <dbReference type="SAM" id="SignalP"/>
    </source>
</evidence>
<dbReference type="EMBL" id="CCAG010022762">
    <property type="status" value="NOT_ANNOTATED_CDS"/>
    <property type="molecule type" value="Genomic_DNA"/>
</dbReference>
<dbReference type="VEuPathDB" id="VectorBase:GMOY012176"/>
<dbReference type="SMART" id="SM00675">
    <property type="entry name" value="DM11"/>
    <property type="match status" value="1"/>
</dbReference>
<dbReference type="InterPro" id="IPR006601">
    <property type="entry name" value="Uncharacterised_DM11_DROME"/>
</dbReference>
<dbReference type="AlphaFoldDB" id="A0A1B0GFR3"/>
<evidence type="ECO:0000313" key="2">
    <source>
        <dbReference type="EnsemblMetazoa" id="GMOY012176-PA"/>
    </source>
</evidence>